<dbReference type="RefSeq" id="WP_097651945.1">
    <property type="nucleotide sequence ID" value="NZ_LYXE01000075.1"/>
</dbReference>
<dbReference type="Proteomes" id="UP000220922">
    <property type="component" value="Unassembled WGS sequence"/>
</dbReference>
<name>A0A2H3KMH7_9CHLR</name>
<keyword evidence="2" id="KW-0238">DNA-binding</keyword>
<dbReference type="Pfam" id="PF00196">
    <property type="entry name" value="GerE"/>
    <property type="match status" value="1"/>
</dbReference>
<dbReference type="InterPro" id="IPR036388">
    <property type="entry name" value="WH-like_DNA-bd_sf"/>
</dbReference>
<evidence type="ECO:0000256" key="2">
    <source>
        <dbReference type="ARBA" id="ARBA00023125"/>
    </source>
</evidence>
<comment type="caution">
    <text evidence="5">The sequence shown here is derived from an EMBL/GenBank/DDBJ whole genome shotgun (WGS) entry which is preliminary data.</text>
</comment>
<organism evidence="5 6">
    <name type="scientific">Candidatus Chloroploca asiatica</name>
    <dbReference type="NCBI Taxonomy" id="1506545"/>
    <lineage>
        <taxon>Bacteria</taxon>
        <taxon>Bacillati</taxon>
        <taxon>Chloroflexota</taxon>
        <taxon>Chloroflexia</taxon>
        <taxon>Chloroflexales</taxon>
        <taxon>Chloroflexineae</taxon>
        <taxon>Oscillochloridaceae</taxon>
        <taxon>Candidatus Chloroploca</taxon>
    </lineage>
</organism>
<evidence type="ECO:0000313" key="6">
    <source>
        <dbReference type="Proteomes" id="UP000220922"/>
    </source>
</evidence>
<dbReference type="PROSITE" id="PS50043">
    <property type="entry name" value="HTH_LUXR_2"/>
    <property type="match status" value="1"/>
</dbReference>
<dbReference type="InterPro" id="IPR016032">
    <property type="entry name" value="Sig_transdc_resp-reg_C-effctor"/>
</dbReference>
<dbReference type="CDD" id="cd06170">
    <property type="entry name" value="LuxR_C_like"/>
    <property type="match status" value="1"/>
</dbReference>
<dbReference type="InterPro" id="IPR059106">
    <property type="entry name" value="WHD_MalT"/>
</dbReference>
<dbReference type="Gene3D" id="1.10.10.10">
    <property type="entry name" value="Winged helix-like DNA-binding domain superfamily/Winged helix DNA-binding domain"/>
    <property type="match status" value="1"/>
</dbReference>
<dbReference type="PANTHER" id="PTHR44688:SF16">
    <property type="entry name" value="DNA-BINDING TRANSCRIPTIONAL ACTIVATOR DEVR_DOSR"/>
    <property type="match status" value="1"/>
</dbReference>
<reference evidence="5 6" key="1">
    <citation type="submission" date="2016-05" db="EMBL/GenBank/DDBJ databases">
        <authorList>
            <person name="Lavstsen T."/>
            <person name="Jespersen J.S."/>
        </authorList>
    </citation>
    <scope>NUCLEOTIDE SEQUENCE [LARGE SCALE GENOMIC DNA]</scope>
    <source>
        <strain evidence="5 6">B7-9</strain>
    </source>
</reference>
<evidence type="ECO:0000259" key="4">
    <source>
        <dbReference type="PROSITE" id="PS50043"/>
    </source>
</evidence>
<dbReference type="Gene3D" id="3.40.50.300">
    <property type="entry name" value="P-loop containing nucleotide triphosphate hydrolases"/>
    <property type="match status" value="1"/>
</dbReference>
<dbReference type="InterPro" id="IPR000792">
    <property type="entry name" value="Tscrpt_reg_LuxR_C"/>
</dbReference>
<dbReference type="InterPro" id="IPR011990">
    <property type="entry name" value="TPR-like_helical_dom_sf"/>
</dbReference>
<dbReference type="SUPFAM" id="SSF46894">
    <property type="entry name" value="C-terminal effector domain of the bipartite response regulators"/>
    <property type="match status" value="1"/>
</dbReference>
<evidence type="ECO:0000256" key="1">
    <source>
        <dbReference type="ARBA" id="ARBA00023015"/>
    </source>
</evidence>
<keyword evidence="3" id="KW-0804">Transcription</keyword>
<dbReference type="SUPFAM" id="SSF52540">
    <property type="entry name" value="P-loop containing nucleoside triphosphate hydrolases"/>
    <property type="match status" value="1"/>
</dbReference>
<gene>
    <name evidence="5" type="ORF">A9Q02_12460</name>
</gene>
<dbReference type="InterPro" id="IPR041617">
    <property type="entry name" value="TPR_MalT"/>
</dbReference>
<proteinExistence type="predicted"/>
<dbReference type="InterPro" id="IPR049945">
    <property type="entry name" value="AAA_22"/>
</dbReference>
<dbReference type="EMBL" id="LYXE01000075">
    <property type="protein sequence ID" value="PDV99310.1"/>
    <property type="molecule type" value="Genomic_DNA"/>
</dbReference>
<dbReference type="GO" id="GO:0003677">
    <property type="term" value="F:DNA binding"/>
    <property type="evidence" value="ECO:0007669"/>
    <property type="project" value="UniProtKB-KW"/>
</dbReference>
<keyword evidence="6" id="KW-1185">Reference proteome</keyword>
<dbReference type="InterPro" id="IPR027417">
    <property type="entry name" value="P-loop_NTPase"/>
</dbReference>
<protein>
    <recommendedName>
        <fullName evidence="4">HTH luxR-type domain-containing protein</fullName>
    </recommendedName>
</protein>
<dbReference type="Pfam" id="PF25873">
    <property type="entry name" value="WHD_MalT"/>
    <property type="match status" value="1"/>
</dbReference>
<keyword evidence="1" id="KW-0805">Transcription regulation</keyword>
<dbReference type="PANTHER" id="PTHR44688">
    <property type="entry name" value="DNA-BINDING TRANSCRIPTIONAL ACTIVATOR DEVR_DOSR"/>
    <property type="match status" value="1"/>
</dbReference>
<dbReference type="SMART" id="SM00421">
    <property type="entry name" value="HTH_LUXR"/>
    <property type="match status" value="1"/>
</dbReference>
<dbReference type="AlphaFoldDB" id="A0A2H3KMH7"/>
<dbReference type="OrthoDB" id="1137593at2"/>
<feature type="domain" description="HTH luxR-type" evidence="4">
    <location>
        <begin position="820"/>
        <end position="885"/>
    </location>
</feature>
<accession>A0A2H3KMH7</accession>
<dbReference type="GO" id="GO:0006355">
    <property type="term" value="P:regulation of DNA-templated transcription"/>
    <property type="evidence" value="ECO:0007669"/>
    <property type="project" value="InterPro"/>
</dbReference>
<dbReference type="Pfam" id="PF17874">
    <property type="entry name" value="TPR_MalT"/>
    <property type="match status" value="1"/>
</dbReference>
<sequence length="889" mass="99541">MQQIQSACNRLLPSQPDPTWIERPYLLARLGQALSRRLTLLVAPAGAGKTVLISQWLAQHRDPVAWLTVGVEDNTPAHLGHRLVQAVQQVWPDACAATAGYLAVTSEPEVSALGTHLRADVEAYGERMVLVLDDYHQITSPAIHQLVHQLINDPQARVPCIIASHIEPPWPLTRLRLDQQLLKLHDHDLFWSQDEVRQFFTRILPEPLAPHLITLLHERIEGWAIGYRLIALRLSELVSFEHKATSVADLEAYVRAYLTEEIVDQQPPELQRWLMTTSLFARFCHPLLDWLLDTTTSASHLQHMICQGMVVVPLDHEQGWYRYQPVWTDLLQQRLLTQAGQAHVEGLYRAAAAWFSQANLVEEAIAYAQLAGDPMLAVQIVASHLHRIRSTESAGGNVASVLKQWLALLLRKPVETSVELLFIQASLATVSFDDQRIEPLLAQLASAIEADPRPAAELTAIRGELAALHTFAAFHRGDLEAVHNHAKQAYALLPASIGYIRDWTLAHDLLAYTLEGNRAYTLHQVEATLASRPGHYDRSRRIMLFVAAMANLYSGDLALLRSAAEQLIHAHPSPDHQCMWVAAGHYLLARMHYEQHELEVAEEHFARVLAYPMESNPRIYHDSLIGMALLNQARGDEAAARTYAAQSQAFAIASESPSLIEAAITFEARLSLLQQRPPPQSEARPTAEAPFAQPWLELAPLSRIEVLLAEGSASSLATAHAHIHQFIHALAHLHQPWLKLRLQLIRASVLHALGRTRDALILFQHLLESGQSMGLKRTFLDAGQLGHLLLSEATRYGPLRSYAKHLLEQRVVHNVRSTATPTVEQLLTRREYSVLSMLVQHHSTQEIAMQLQIAPGTVKKHVSNIYGKLHVTNRREALQRARELGLVHA</sequence>
<evidence type="ECO:0000313" key="5">
    <source>
        <dbReference type="EMBL" id="PDV99310.1"/>
    </source>
</evidence>
<dbReference type="Pfam" id="PF13401">
    <property type="entry name" value="AAA_22"/>
    <property type="match status" value="1"/>
</dbReference>
<dbReference type="GO" id="GO:0016887">
    <property type="term" value="F:ATP hydrolysis activity"/>
    <property type="evidence" value="ECO:0007669"/>
    <property type="project" value="InterPro"/>
</dbReference>
<evidence type="ECO:0000256" key="3">
    <source>
        <dbReference type="ARBA" id="ARBA00023163"/>
    </source>
</evidence>
<dbReference type="PRINTS" id="PR00038">
    <property type="entry name" value="HTHLUXR"/>
</dbReference>
<dbReference type="Gene3D" id="1.25.40.10">
    <property type="entry name" value="Tetratricopeptide repeat domain"/>
    <property type="match status" value="1"/>
</dbReference>